<reference evidence="7" key="2">
    <citation type="submission" date="2025-08" db="UniProtKB">
        <authorList>
            <consortium name="Ensembl"/>
        </authorList>
    </citation>
    <scope>IDENTIFICATION</scope>
    <source>
        <strain evidence="7">broiler</strain>
    </source>
</reference>
<comment type="similarity">
    <text evidence="2">Belongs to the TCTA family.</text>
</comment>
<organism evidence="7 8">
    <name type="scientific">Gallus gallus</name>
    <name type="common">Chicken</name>
    <dbReference type="NCBI Taxonomy" id="9031"/>
    <lineage>
        <taxon>Eukaryota</taxon>
        <taxon>Metazoa</taxon>
        <taxon>Chordata</taxon>
        <taxon>Craniata</taxon>
        <taxon>Vertebrata</taxon>
        <taxon>Euteleostomi</taxon>
        <taxon>Archelosauria</taxon>
        <taxon>Archosauria</taxon>
        <taxon>Dinosauria</taxon>
        <taxon>Saurischia</taxon>
        <taxon>Theropoda</taxon>
        <taxon>Coelurosauria</taxon>
        <taxon>Aves</taxon>
        <taxon>Neognathae</taxon>
        <taxon>Galloanserae</taxon>
        <taxon>Galliformes</taxon>
        <taxon>Phasianidae</taxon>
        <taxon>Phasianinae</taxon>
        <taxon>Gallus</taxon>
    </lineage>
</organism>
<comment type="subcellular location">
    <subcellularLocation>
        <location evidence="1">Membrane</location>
    </subcellularLocation>
</comment>
<evidence type="ECO:0000313" key="7">
    <source>
        <dbReference type="Ensembl" id="ENSGALP00010039754.1"/>
    </source>
</evidence>
<dbReference type="PANTHER" id="PTHR32267:SF2">
    <property type="entry name" value="T-CELL LEUKEMIA TRANSLOCATION-ALTERED GENE PROTEIN"/>
    <property type="match status" value="1"/>
</dbReference>
<evidence type="ECO:0000256" key="2">
    <source>
        <dbReference type="ARBA" id="ARBA00007537"/>
    </source>
</evidence>
<dbReference type="Pfam" id="PF15128">
    <property type="entry name" value="T_cell_tran_alt"/>
    <property type="match status" value="1"/>
</dbReference>
<accession>A0A8V1A1L7</accession>
<evidence type="ECO:0000256" key="3">
    <source>
        <dbReference type="ARBA" id="ARBA00022692"/>
    </source>
</evidence>
<name>A0A8V1A1L7_CHICK</name>
<dbReference type="Proteomes" id="UP000000539">
    <property type="component" value="Chromosome 12"/>
</dbReference>
<evidence type="ECO:0000313" key="8">
    <source>
        <dbReference type="Proteomes" id="UP000000539"/>
    </source>
</evidence>
<protein>
    <submittedName>
        <fullName evidence="7">Uncharacterized protein</fullName>
    </submittedName>
</protein>
<sequence length="109" mass="11672">PRSPWRNCGAAALVALGALGRELAAEWATQDVRAALCQLLLLWLGLSLMATRLAWRAYGEEVAALCYRPAARRPPAPSADSGPAPARPRAHSLSPARRDGAAERHCPPR</sequence>
<dbReference type="GeneTree" id="ENSGT00960000189632"/>
<keyword evidence="4" id="KW-1133">Transmembrane helix</keyword>
<feature type="compositionally biased region" description="Basic and acidic residues" evidence="6">
    <location>
        <begin position="96"/>
        <end position="109"/>
    </location>
</feature>
<dbReference type="AlphaFoldDB" id="A0A8V1A1L7"/>
<dbReference type="InterPro" id="IPR016560">
    <property type="entry name" value="TCTA"/>
</dbReference>
<dbReference type="Ensembl" id="ENSGALT00010065304.1">
    <property type="protein sequence ID" value="ENSGALP00010039754.1"/>
    <property type="gene ID" value="ENSGALG00010026916.1"/>
</dbReference>
<feature type="region of interest" description="Disordered" evidence="6">
    <location>
        <begin position="71"/>
        <end position="109"/>
    </location>
</feature>
<keyword evidence="8" id="KW-1185">Reference proteome</keyword>
<keyword evidence="3" id="KW-0812">Transmembrane</keyword>
<dbReference type="PANTHER" id="PTHR32267">
    <property type="entry name" value="T-CELL LEUKEMIA TRANSLOCATION-ALTERED GENE PROTEIN"/>
    <property type="match status" value="1"/>
</dbReference>
<reference evidence="7" key="3">
    <citation type="submission" date="2025-09" db="UniProtKB">
        <authorList>
            <consortium name="Ensembl"/>
        </authorList>
    </citation>
    <scope>IDENTIFICATION</scope>
    <source>
        <strain evidence="7">broiler</strain>
    </source>
</reference>
<dbReference type="GO" id="GO:0016020">
    <property type="term" value="C:membrane"/>
    <property type="evidence" value="ECO:0007669"/>
    <property type="project" value="UniProtKB-SubCell"/>
</dbReference>
<evidence type="ECO:0000256" key="4">
    <source>
        <dbReference type="ARBA" id="ARBA00022989"/>
    </source>
</evidence>
<proteinExistence type="inferred from homology"/>
<reference evidence="7" key="1">
    <citation type="submission" date="2020-11" db="EMBL/GenBank/DDBJ databases">
        <title>Gallus gallus (Chicken) genome, bGalGal1, GRCg7b, maternal haplotype autosomes + Z &amp; W.</title>
        <authorList>
            <person name="Warren W."/>
            <person name="Formenti G."/>
            <person name="Fedrigo O."/>
            <person name="Haase B."/>
            <person name="Mountcastle J."/>
            <person name="Balacco J."/>
            <person name="Tracey A."/>
            <person name="Schneider V."/>
            <person name="Okimoto R."/>
            <person name="Cheng H."/>
            <person name="Hawken R."/>
            <person name="Howe K."/>
            <person name="Jarvis E.D."/>
        </authorList>
    </citation>
    <scope>NUCLEOTIDE SEQUENCE [LARGE SCALE GENOMIC DNA]</scope>
    <source>
        <strain evidence="7">Broiler</strain>
    </source>
</reference>
<evidence type="ECO:0000256" key="5">
    <source>
        <dbReference type="ARBA" id="ARBA00023136"/>
    </source>
</evidence>
<evidence type="ECO:0000256" key="6">
    <source>
        <dbReference type="SAM" id="MobiDB-lite"/>
    </source>
</evidence>
<keyword evidence="5" id="KW-0472">Membrane</keyword>
<evidence type="ECO:0000256" key="1">
    <source>
        <dbReference type="ARBA" id="ARBA00004370"/>
    </source>
</evidence>